<dbReference type="EMBL" id="JACVVK020000007">
    <property type="protein sequence ID" value="KAK7506452.1"/>
    <property type="molecule type" value="Genomic_DNA"/>
</dbReference>
<sequence length="95" mass="10554">ASLDDKLKTFQIVGLYAGVAEGEQQSLQNLEPWLSDSNSLGRPVPHVQQDVVSTNTKIKDLPSTTAMSWRDVKREKEGILMEAYFPELHTGIAAR</sequence>
<comment type="caution">
    <text evidence="1">The sequence shown here is derived from an EMBL/GenBank/DDBJ whole genome shotgun (WGS) entry which is preliminary data.</text>
</comment>
<keyword evidence="2" id="KW-1185">Reference proteome</keyword>
<feature type="non-terminal residue" evidence="1">
    <location>
        <position position="95"/>
    </location>
</feature>
<dbReference type="AlphaFoldDB" id="A0ABD0M4I6"/>
<dbReference type="Proteomes" id="UP001519460">
    <property type="component" value="Unassembled WGS sequence"/>
</dbReference>
<name>A0ABD0M4I6_9CAEN</name>
<gene>
    <name evidence="1" type="ORF">BaRGS_00002564</name>
</gene>
<accession>A0ABD0M4I6</accession>
<protein>
    <submittedName>
        <fullName evidence="1">Uncharacterized protein</fullName>
    </submittedName>
</protein>
<proteinExistence type="predicted"/>
<feature type="non-terminal residue" evidence="1">
    <location>
        <position position="1"/>
    </location>
</feature>
<evidence type="ECO:0000313" key="2">
    <source>
        <dbReference type="Proteomes" id="UP001519460"/>
    </source>
</evidence>
<reference evidence="1 2" key="1">
    <citation type="journal article" date="2023" name="Sci. Data">
        <title>Genome assembly of the Korean intertidal mud-creeper Batillaria attramentaria.</title>
        <authorList>
            <person name="Patra A.K."/>
            <person name="Ho P.T."/>
            <person name="Jun S."/>
            <person name="Lee S.J."/>
            <person name="Kim Y."/>
            <person name="Won Y.J."/>
        </authorList>
    </citation>
    <scope>NUCLEOTIDE SEQUENCE [LARGE SCALE GENOMIC DNA]</scope>
    <source>
        <strain evidence="1">Wonlab-2016</strain>
    </source>
</reference>
<evidence type="ECO:0000313" key="1">
    <source>
        <dbReference type="EMBL" id="KAK7506452.1"/>
    </source>
</evidence>
<organism evidence="1 2">
    <name type="scientific">Batillaria attramentaria</name>
    <dbReference type="NCBI Taxonomy" id="370345"/>
    <lineage>
        <taxon>Eukaryota</taxon>
        <taxon>Metazoa</taxon>
        <taxon>Spiralia</taxon>
        <taxon>Lophotrochozoa</taxon>
        <taxon>Mollusca</taxon>
        <taxon>Gastropoda</taxon>
        <taxon>Caenogastropoda</taxon>
        <taxon>Sorbeoconcha</taxon>
        <taxon>Cerithioidea</taxon>
        <taxon>Batillariidae</taxon>
        <taxon>Batillaria</taxon>
    </lineage>
</organism>